<name>A0AAV0Y226_9HEMI</name>
<dbReference type="EMBL" id="CARXXK010001250">
    <property type="protein sequence ID" value="CAI6374900.1"/>
    <property type="molecule type" value="Genomic_DNA"/>
</dbReference>
<dbReference type="AlphaFoldDB" id="A0AAV0Y226"/>
<keyword evidence="2" id="KW-1185">Reference proteome</keyword>
<reference evidence="1 2" key="1">
    <citation type="submission" date="2023-01" db="EMBL/GenBank/DDBJ databases">
        <authorList>
            <person name="Whitehead M."/>
        </authorList>
    </citation>
    <scope>NUCLEOTIDE SEQUENCE [LARGE SCALE GENOMIC DNA]</scope>
</reference>
<protein>
    <submittedName>
        <fullName evidence="1">Uncharacterized protein</fullName>
    </submittedName>
</protein>
<proteinExistence type="predicted"/>
<dbReference type="InterPro" id="IPR003433">
    <property type="entry name" value="Capsid_VP4_densovirus"/>
</dbReference>
<dbReference type="Proteomes" id="UP001160148">
    <property type="component" value="Unassembled WGS sequence"/>
</dbReference>
<sequence length="114" mass="13393">MLSKNVKWPIYWSIYLYWSSVKINRHCMLVFCKVPQLTTTNANFVPDKFTDIECLWDIETELICEYGLPYTYTTFPTCHSELESTSMVVDKTTSDSMFWEELSSFNNQFISPAT</sequence>
<dbReference type="Pfam" id="PF02336">
    <property type="entry name" value="Denso_VP4"/>
    <property type="match status" value="1"/>
</dbReference>
<accession>A0AAV0Y226</accession>
<comment type="caution">
    <text evidence="1">The sequence shown here is derived from an EMBL/GenBank/DDBJ whole genome shotgun (WGS) entry which is preliminary data.</text>
</comment>
<organism evidence="1 2">
    <name type="scientific">Macrosiphum euphorbiae</name>
    <name type="common">potato aphid</name>
    <dbReference type="NCBI Taxonomy" id="13131"/>
    <lineage>
        <taxon>Eukaryota</taxon>
        <taxon>Metazoa</taxon>
        <taxon>Ecdysozoa</taxon>
        <taxon>Arthropoda</taxon>
        <taxon>Hexapoda</taxon>
        <taxon>Insecta</taxon>
        <taxon>Pterygota</taxon>
        <taxon>Neoptera</taxon>
        <taxon>Paraneoptera</taxon>
        <taxon>Hemiptera</taxon>
        <taxon>Sternorrhyncha</taxon>
        <taxon>Aphidomorpha</taxon>
        <taxon>Aphidoidea</taxon>
        <taxon>Aphididae</taxon>
        <taxon>Macrosiphini</taxon>
        <taxon>Macrosiphum</taxon>
    </lineage>
</organism>
<gene>
    <name evidence="1" type="ORF">MEUPH1_LOCUS28476</name>
</gene>
<evidence type="ECO:0000313" key="2">
    <source>
        <dbReference type="Proteomes" id="UP001160148"/>
    </source>
</evidence>
<evidence type="ECO:0000313" key="1">
    <source>
        <dbReference type="EMBL" id="CAI6374900.1"/>
    </source>
</evidence>